<evidence type="ECO:0000259" key="3">
    <source>
        <dbReference type="Pfam" id="PF00849"/>
    </source>
</evidence>
<sequence length="242" mass="27809">MKIIYLCVFIFYSKTKMTVLYEDNHIIIVNKTTSEIVQGDKTGDKPLSEIVKEWLKEKYNKPGNVFCGVTHRLDRPVSGIVVFAKTSKVLPRLNKMFQEKDIKKTYWAISKNEPKEPVGTLIHYLVRNEKQNKSYGYETEKPNSKKAILHYKLIARSDKYNLLEIDLETGRHHQIRCQLAKMGCVIKGDLKYGADRSNPDGGISLHARSISFIHPVSDKLIEVTAPVPDDNLWKAFEKQLSE</sequence>
<dbReference type="AlphaFoldDB" id="A0A1M5DV27"/>
<dbReference type="PANTHER" id="PTHR21600:SF83">
    <property type="entry name" value="PSEUDOURIDYLATE SYNTHASE RPUSD4, MITOCHONDRIAL"/>
    <property type="match status" value="1"/>
</dbReference>
<evidence type="ECO:0000256" key="1">
    <source>
        <dbReference type="ARBA" id="ARBA00010876"/>
    </source>
</evidence>
<protein>
    <submittedName>
        <fullName evidence="4">23S rRNA pseudouridine1911/1915/1917 synthase</fullName>
    </submittedName>
</protein>
<gene>
    <name evidence="4" type="ORF">SAMN05444362_10962</name>
</gene>
<dbReference type="Proteomes" id="UP000184480">
    <property type="component" value="Unassembled WGS sequence"/>
</dbReference>
<dbReference type="STRING" id="1346286.SAMN05444362_10962"/>
<dbReference type="InterPro" id="IPR006145">
    <property type="entry name" value="PsdUridine_synth_RsuA/RluA"/>
</dbReference>
<dbReference type="GO" id="GO:0009982">
    <property type="term" value="F:pseudouridine synthase activity"/>
    <property type="evidence" value="ECO:0007669"/>
    <property type="project" value="InterPro"/>
</dbReference>
<accession>A0A1M5DV27</accession>
<evidence type="ECO:0000256" key="2">
    <source>
        <dbReference type="ARBA" id="ARBA00023235"/>
    </source>
</evidence>
<organism evidence="4 5">
    <name type="scientific">Dysgonomonas macrotermitis</name>
    <dbReference type="NCBI Taxonomy" id="1346286"/>
    <lineage>
        <taxon>Bacteria</taxon>
        <taxon>Pseudomonadati</taxon>
        <taxon>Bacteroidota</taxon>
        <taxon>Bacteroidia</taxon>
        <taxon>Bacteroidales</taxon>
        <taxon>Dysgonomonadaceae</taxon>
        <taxon>Dysgonomonas</taxon>
    </lineage>
</organism>
<proteinExistence type="inferred from homology"/>
<evidence type="ECO:0000313" key="4">
    <source>
        <dbReference type="EMBL" id="SHF70714.1"/>
    </source>
</evidence>
<reference evidence="5" key="1">
    <citation type="submission" date="2016-11" db="EMBL/GenBank/DDBJ databases">
        <authorList>
            <person name="Varghese N."/>
            <person name="Submissions S."/>
        </authorList>
    </citation>
    <scope>NUCLEOTIDE SEQUENCE [LARGE SCALE GENOMIC DNA]</scope>
    <source>
        <strain evidence="5">DSM 27370</strain>
    </source>
</reference>
<dbReference type="GO" id="GO:0001522">
    <property type="term" value="P:pseudouridine synthesis"/>
    <property type="evidence" value="ECO:0007669"/>
    <property type="project" value="InterPro"/>
</dbReference>
<dbReference type="Gene3D" id="3.30.2350.10">
    <property type="entry name" value="Pseudouridine synthase"/>
    <property type="match status" value="1"/>
</dbReference>
<dbReference type="InterPro" id="IPR020103">
    <property type="entry name" value="PsdUridine_synth_cat_dom_sf"/>
</dbReference>
<comment type="similarity">
    <text evidence="1">Belongs to the pseudouridine synthase RluA family.</text>
</comment>
<dbReference type="PANTHER" id="PTHR21600">
    <property type="entry name" value="MITOCHONDRIAL RNA PSEUDOURIDINE SYNTHASE"/>
    <property type="match status" value="1"/>
</dbReference>
<dbReference type="GO" id="GO:0006396">
    <property type="term" value="P:RNA processing"/>
    <property type="evidence" value="ECO:0007669"/>
    <property type="project" value="UniProtKB-ARBA"/>
</dbReference>
<dbReference type="CDD" id="cd02869">
    <property type="entry name" value="PseudoU_synth_RluA_like"/>
    <property type="match status" value="1"/>
</dbReference>
<dbReference type="SUPFAM" id="SSF55120">
    <property type="entry name" value="Pseudouridine synthase"/>
    <property type="match status" value="1"/>
</dbReference>
<dbReference type="InterPro" id="IPR050188">
    <property type="entry name" value="RluA_PseudoU_synthase"/>
</dbReference>
<feature type="domain" description="Pseudouridine synthase RsuA/RluA-like" evidence="3">
    <location>
        <begin position="25"/>
        <end position="180"/>
    </location>
</feature>
<dbReference type="Pfam" id="PF00849">
    <property type="entry name" value="PseudoU_synth_2"/>
    <property type="match status" value="1"/>
</dbReference>
<keyword evidence="2" id="KW-0413">Isomerase</keyword>
<name>A0A1M5DV27_9BACT</name>
<dbReference type="EMBL" id="FQUC01000009">
    <property type="protein sequence ID" value="SHF70714.1"/>
    <property type="molecule type" value="Genomic_DNA"/>
</dbReference>
<evidence type="ECO:0000313" key="5">
    <source>
        <dbReference type="Proteomes" id="UP000184480"/>
    </source>
</evidence>
<keyword evidence="5" id="KW-1185">Reference proteome</keyword>
<dbReference type="GO" id="GO:0140098">
    <property type="term" value="F:catalytic activity, acting on RNA"/>
    <property type="evidence" value="ECO:0007669"/>
    <property type="project" value="UniProtKB-ARBA"/>
</dbReference>
<dbReference type="GO" id="GO:0003723">
    <property type="term" value="F:RNA binding"/>
    <property type="evidence" value="ECO:0007669"/>
    <property type="project" value="InterPro"/>
</dbReference>